<dbReference type="EMBL" id="PZJX01000050">
    <property type="protein sequence ID" value="PTE07310.1"/>
    <property type="molecule type" value="Genomic_DNA"/>
</dbReference>
<dbReference type="InterPro" id="IPR000847">
    <property type="entry name" value="LysR_HTH_N"/>
</dbReference>
<dbReference type="SUPFAM" id="SSF53850">
    <property type="entry name" value="Periplasmic binding protein-like II"/>
    <property type="match status" value="1"/>
</dbReference>
<name>A0A2T4INY3_9HYPH</name>
<keyword evidence="8" id="KW-1185">Reference proteome</keyword>
<comment type="caution">
    <text evidence="7">The sequence shown here is derived from an EMBL/GenBank/DDBJ whole genome shotgun (WGS) entry which is preliminary data.</text>
</comment>
<dbReference type="PROSITE" id="PS50931">
    <property type="entry name" value="HTH_LYSR"/>
    <property type="match status" value="1"/>
</dbReference>
<protein>
    <submittedName>
        <fullName evidence="7">LysR family transcriptional regulator</fullName>
    </submittedName>
</protein>
<dbReference type="GO" id="GO:0003700">
    <property type="term" value="F:DNA-binding transcription factor activity"/>
    <property type="evidence" value="ECO:0007669"/>
    <property type="project" value="InterPro"/>
</dbReference>
<dbReference type="AlphaFoldDB" id="A0A2T4INY3"/>
<dbReference type="Pfam" id="PF00126">
    <property type="entry name" value="HTH_1"/>
    <property type="match status" value="1"/>
</dbReference>
<dbReference type="SUPFAM" id="SSF46785">
    <property type="entry name" value="Winged helix' DNA-binding domain"/>
    <property type="match status" value="1"/>
</dbReference>
<dbReference type="Gene3D" id="1.10.10.10">
    <property type="entry name" value="Winged helix-like DNA-binding domain superfamily/Winged helix DNA-binding domain"/>
    <property type="match status" value="1"/>
</dbReference>
<dbReference type="Proteomes" id="UP000240259">
    <property type="component" value="Unassembled WGS sequence"/>
</dbReference>
<proteinExistence type="inferred from homology"/>
<feature type="region of interest" description="Disordered" evidence="5">
    <location>
        <begin position="289"/>
        <end position="309"/>
    </location>
</feature>
<evidence type="ECO:0000256" key="2">
    <source>
        <dbReference type="ARBA" id="ARBA00023015"/>
    </source>
</evidence>
<evidence type="ECO:0000259" key="6">
    <source>
        <dbReference type="PROSITE" id="PS50931"/>
    </source>
</evidence>
<dbReference type="Gene3D" id="3.40.190.10">
    <property type="entry name" value="Periplasmic binding protein-like II"/>
    <property type="match status" value="2"/>
</dbReference>
<dbReference type="Pfam" id="PF03466">
    <property type="entry name" value="LysR_substrate"/>
    <property type="match status" value="1"/>
</dbReference>
<evidence type="ECO:0000256" key="3">
    <source>
        <dbReference type="ARBA" id="ARBA00023125"/>
    </source>
</evidence>
<dbReference type="InterPro" id="IPR005119">
    <property type="entry name" value="LysR_subst-bd"/>
</dbReference>
<dbReference type="InterPro" id="IPR050176">
    <property type="entry name" value="LTTR"/>
</dbReference>
<dbReference type="InterPro" id="IPR036390">
    <property type="entry name" value="WH_DNA-bd_sf"/>
</dbReference>
<evidence type="ECO:0000256" key="1">
    <source>
        <dbReference type="ARBA" id="ARBA00009437"/>
    </source>
</evidence>
<keyword evidence="4" id="KW-0804">Transcription</keyword>
<dbReference type="RefSeq" id="WP_107652058.1">
    <property type="nucleotide sequence ID" value="NZ_PZJX01000050.1"/>
</dbReference>
<comment type="similarity">
    <text evidence="1">Belongs to the LysR transcriptional regulatory family.</text>
</comment>
<organism evidence="7 8">
    <name type="scientific">Mesorhizobium helmanticense</name>
    <dbReference type="NCBI Taxonomy" id="1776423"/>
    <lineage>
        <taxon>Bacteria</taxon>
        <taxon>Pseudomonadati</taxon>
        <taxon>Pseudomonadota</taxon>
        <taxon>Alphaproteobacteria</taxon>
        <taxon>Hyphomicrobiales</taxon>
        <taxon>Phyllobacteriaceae</taxon>
        <taxon>Mesorhizobium</taxon>
    </lineage>
</organism>
<evidence type="ECO:0000313" key="8">
    <source>
        <dbReference type="Proteomes" id="UP000240259"/>
    </source>
</evidence>
<dbReference type="GO" id="GO:0003677">
    <property type="term" value="F:DNA binding"/>
    <property type="evidence" value="ECO:0007669"/>
    <property type="project" value="UniProtKB-KW"/>
</dbReference>
<sequence>MQMLDPDLLKTFLAFVDGGSLAQAATIVGRSPSAVTTQMQRLEEIVGEQLLTPKGRGRGLTPAGEDLVGHARRILAAHREAWLALKGARAAGHVAIGTTQDFADSGLPDLLRAFAVSHPRVRIELRVGRSAELTQALQAGGLDLAIAMRQASAPDEVGLLREPMVWLCSQKGLAVRQDEIPLALLDPHCGFREAAIAALDAAGRRYRIAAGSASLAGLRTAVNAGIALTLRTARFAHSGIVEAPRDLALPAVPIAEFAIRLRKGAERPAQDLAALLSAVFQCPPDRRKEWAPARMSAAKKKPTLRSAGG</sequence>
<dbReference type="InterPro" id="IPR036388">
    <property type="entry name" value="WH-like_DNA-bd_sf"/>
</dbReference>
<evidence type="ECO:0000256" key="4">
    <source>
        <dbReference type="ARBA" id="ARBA00023163"/>
    </source>
</evidence>
<dbReference type="PANTHER" id="PTHR30579">
    <property type="entry name" value="TRANSCRIPTIONAL REGULATOR"/>
    <property type="match status" value="1"/>
</dbReference>
<evidence type="ECO:0000256" key="5">
    <source>
        <dbReference type="SAM" id="MobiDB-lite"/>
    </source>
</evidence>
<dbReference type="PANTHER" id="PTHR30579:SF7">
    <property type="entry name" value="HTH-TYPE TRANSCRIPTIONAL REGULATOR LRHA-RELATED"/>
    <property type="match status" value="1"/>
</dbReference>
<reference evidence="7 8" key="1">
    <citation type="submission" date="2018-03" db="EMBL/GenBank/DDBJ databases">
        <title>Genome sequence of the symbiotic type strain Mesorhizobium helmanticense CSLC115NT isolated from Lotus corniculatus nodules.</title>
        <authorList>
            <person name="Sannazzaro A.I."/>
            <person name="Torres Tejerizo G.A."/>
            <person name="Dip D."/>
            <person name="Caballero M."/>
            <person name="Pistorio M."/>
            <person name="Estrella M.J."/>
        </authorList>
    </citation>
    <scope>NUCLEOTIDE SEQUENCE [LARGE SCALE GENOMIC DNA]</scope>
    <source>
        <strain evidence="7 8">CSLC115N</strain>
    </source>
</reference>
<feature type="domain" description="HTH lysR-type" evidence="6">
    <location>
        <begin position="4"/>
        <end position="61"/>
    </location>
</feature>
<dbReference type="OrthoDB" id="8097684at2"/>
<gene>
    <name evidence="7" type="ORF">C9427_26740</name>
</gene>
<evidence type="ECO:0000313" key="7">
    <source>
        <dbReference type="EMBL" id="PTE07310.1"/>
    </source>
</evidence>
<keyword evidence="2" id="KW-0805">Transcription regulation</keyword>
<keyword evidence="3" id="KW-0238">DNA-binding</keyword>
<accession>A0A2T4INY3</accession>